<dbReference type="EMBL" id="CM056809">
    <property type="protein sequence ID" value="KAJ8649183.1"/>
    <property type="molecule type" value="Genomic_DNA"/>
</dbReference>
<evidence type="ECO:0000313" key="1">
    <source>
        <dbReference type="EMBL" id="KAJ8649183.1"/>
    </source>
</evidence>
<comment type="caution">
    <text evidence="1">The sequence shown here is derived from an EMBL/GenBank/DDBJ whole genome shotgun (WGS) entry which is preliminary data.</text>
</comment>
<protein>
    <submittedName>
        <fullName evidence="1">Uncharacterized protein</fullName>
    </submittedName>
</protein>
<name>A0ACC2MUS0_PERAE</name>
<keyword evidence="2" id="KW-1185">Reference proteome</keyword>
<proteinExistence type="predicted"/>
<organism evidence="1 2">
    <name type="scientific">Persea americana</name>
    <name type="common">Avocado</name>
    <dbReference type="NCBI Taxonomy" id="3435"/>
    <lineage>
        <taxon>Eukaryota</taxon>
        <taxon>Viridiplantae</taxon>
        <taxon>Streptophyta</taxon>
        <taxon>Embryophyta</taxon>
        <taxon>Tracheophyta</taxon>
        <taxon>Spermatophyta</taxon>
        <taxon>Magnoliopsida</taxon>
        <taxon>Magnoliidae</taxon>
        <taxon>Laurales</taxon>
        <taxon>Lauraceae</taxon>
        <taxon>Persea</taxon>
    </lineage>
</organism>
<sequence length="866" mass="93841">MEMEPADSHVPVLEQEGDLSTDGRKRPSEMAGSDSGVQLFKKASLDCCNGSGGVDEMRRVAEIAMVLSALGKMRGGRSPSGAERGLMAEAREKLSRVCEPVAPKDLIPSDAVRAVVDDLGFNKVRDVRTAFRPPKLSIAEKVSLMKRKIEESKELNAQTTPHSSQQLQVGISSNSDGHGTFFDKGAVHNLPSDKSCPVPLSAGGFQPASPVVFVSAIPAPSSLNQSQVSVMQPAFVLMPSFSGPLENVSSSLPSQMEAAHFRLDAQPAYLFQVQASSSGNHMPEASPTCTSQSPSVTGSNVGEAIKLADHNPALPEGAHELNSFQLSPAIRDLDCKTSAAQTTSGNIHTVHQPFQAVNFVHASAPYNNHNDIARNVQKILQPRVPDHSNWITPSVDYMIETLTCQMCKASIIDVENIVVCDNCEKGYHIKCLEPKGIPKSDWYCTKCVNTSTINGKPLPPKYGRVTRNSHASRVLSNNSGVRAPADRKIENPVQKANHLKTIANGKPDPLKSAHMVGPFSNNCIEPVPDQKMPNAREGENSSISGMKIEGRPFHRTCSKSHNEKAVEACFPGSSNETTIQHIQNSDALPIQIERVPSALKSQPEVETAHSCHYQPSEAASSTCHRSQASWSSVSGKTPAQTGVEVSADQLHGIGQNTSEELKRASDLREPSECKPGGDVKRVDLVVARLISNGSVDNGNGGRHGSISSLDGMHSVDWVGDALEIVDGKAYYASCCINGAVYKLQDRALFSNNKKLSPVKLEVLWEDNKTGSKWATVNHCYFPSDLPAVVGRPCTPEYNEVYESNHRSTIMVGLIHGPCEVLSPDKYREENERRTSTGHGANYGFHPIFQCKWFYDESKGLFQPFGN</sequence>
<accession>A0ACC2MUS0</accession>
<dbReference type="Proteomes" id="UP001234297">
    <property type="component" value="Chromosome 1"/>
</dbReference>
<evidence type="ECO:0000313" key="2">
    <source>
        <dbReference type="Proteomes" id="UP001234297"/>
    </source>
</evidence>
<gene>
    <name evidence="1" type="ORF">MRB53_002206</name>
</gene>
<reference evidence="1 2" key="1">
    <citation type="journal article" date="2022" name="Hortic Res">
        <title>A haplotype resolved chromosomal level avocado genome allows analysis of novel avocado genes.</title>
        <authorList>
            <person name="Nath O."/>
            <person name="Fletcher S.J."/>
            <person name="Hayward A."/>
            <person name="Shaw L.M."/>
            <person name="Masouleh A.K."/>
            <person name="Furtado A."/>
            <person name="Henry R.J."/>
            <person name="Mitter N."/>
        </authorList>
    </citation>
    <scope>NUCLEOTIDE SEQUENCE [LARGE SCALE GENOMIC DNA]</scope>
    <source>
        <strain evidence="2">cv. Hass</strain>
    </source>
</reference>